<comment type="similarity">
    <text evidence="1">Belongs to the avfA family.</text>
</comment>
<proteinExistence type="inferred from homology"/>
<dbReference type="InterPro" id="IPR036291">
    <property type="entry name" value="NAD(P)-bd_dom_sf"/>
</dbReference>
<comment type="caution">
    <text evidence="3">The sequence shown here is derived from an EMBL/GenBank/DDBJ whole genome shotgun (WGS) entry which is preliminary data.</text>
</comment>
<evidence type="ECO:0000313" key="4">
    <source>
        <dbReference type="Proteomes" id="UP000290540"/>
    </source>
</evidence>
<dbReference type="InterPro" id="IPR051606">
    <property type="entry name" value="Polyketide_Oxido-like"/>
</dbReference>
<dbReference type="PANTHER" id="PTHR43355:SF2">
    <property type="entry name" value="FLAVIN REDUCTASE (NADPH)"/>
    <property type="match status" value="1"/>
</dbReference>
<dbReference type="PANTHER" id="PTHR43355">
    <property type="entry name" value="FLAVIN REDUCTASE (NADPH)"/>
    <property type="match status" value="1"/>
</dbReference>
<accession>A0A4Q2UZW4</accession>
<dbReference type="AlphaFoldDB" id="A0A4Q2UZW4"/>
<gene>
    <name evidence="3" type="ORF">BFJ63_vAg17401</name>
</gene>
<dbReference type="GO" id="GO:0016646">
    <property type="term" value="F:oxidoreductase activity, acting on the CH-NH group of donors, NAD or NADP as acceptor"/>
    <property type="evidence" value="ECO:0007669"/>
    <property type="project" value="TreeGrafter"/>
</dbReference>
<dbReference type="Gene3D" id="3.40.50.720">
    <property type="entry name" value="NAD(P)-binding Rossmann-like Domain"/>
    <property type="match status" value="2"/>
</dbReference>
<dbReference type="EMBL" id="MQTW01000536">
    <property type="protein sequence ID" value="RYC79714.1"/>
    <property type="molecule type" value="Genomic_DNA"/>
</dbReference>
<dbReference type="SUPFAM" id="SSF51735">
    <property type="entry name" value="NAD(P)-binding Rossmann-fold domains"/>
    <property type="match status" value="1"/>
</dbReference>
<organism evidence="3 4">
    <name type="scientific">Fusarium oxysporum f. sp. narcissi</name>
    <dbReference type="NCBI Taxonomy" id="451672"/>
    <lineage>
        <taxon>Eukaryota</taxon>
        <taxon>Fungi</taxon>
        <taxon>Dikarya</taxon>
        <taxon>Ascomycota</taxon>
        <taxon>Pezizomycotina</taxon>
        <taxon>Sordariomycetes</taxon>
        <taxon>Hypocreomycetidae</taxon>
        <taxon>Hypocreales</taxon>
        <taxon>Nectriaceae</taxon>
        <taxon>Fusarium</taxon>
        <taxon>Fusarium oxysporum species complex</taxon>
    </lineage>
</organism>
<evidence type="ECO:0000259" key="2">
    <source>
        <dbReference type="Pfam" id="PF01370"/>
    </source>
</evidence>
<feature type="domain" description="NAD-dependent epimerase/dehydratase" evidence="2">
    <location>
        <begin position="9"/>
        <end position="84"/>
    </location>
</feature>
<dbReference type="Pfam" id="PF01370">
    <property type="entry name" value="Epimerase"/>
    <property type="match status" value="1"/>
</dbReference>
<name>A0A4Q2UZW4_FUSOX</name>
<reference evidence="3 4" key="1">
    <citation type="submission" date="2016-12" db="EMBL/GenBank/DDBJ databases">
        <title>Draft genome sequence of Fusarium oxysporum causing rot on Narcissus.</title>
        <authorList>
            <person name="Armitage A.D."/>
            <person name="Taylor A."/>
            <person name="Clarkson J.P."/>
            <person name="Harrison R.J."/>
            <person name="Jackson A.C."/>
        </authorList>
    </citation>
    <scope>NUCLEOTIDE SEQUENCE [LARGE SCALE GENOMIC DNA]</scope>
    <source>
        <strain evidence="3 4">N139</strain>
    </source>
</reference>
<dbReference type="Proteomes" id="UP000290540">
    <property type="component" value="Unassembled WGS sequence"/>
</dbReference>
<evidence type="ECO:0000256" key="1">
    <source>
        <dbReference type="ARBA" id="ARBA00038376"/>
    </source>
</evidence>
<evidence type="ECO:0000313" key="3">
    <source>
        <dbReference type="EMBL" id="RYC79714.1"/>
    </source>
</evidence>
<sequence length="306" mass="33960">MAPSKPLTVAVLGPTGQCGSCVVDELVLRGHNVVAISRNPPEKWKTAPPGTKGNYIAKPVDIHDTEKLTAAFSGGLDAVVVAYAPPLAKLSELYENGVEGHRLIKTALLKSDLEGEAIIIGGAGSLHYSTGSQLADQPGFSYSWWYDWPDVHLDYMNQRARDHNQRFLSRFIVGFKWARANIENPGWTSWIFRPFARLYLRWARGILMQRDTKSLITMSRVALTMWEGVTAKKWTFLSPPGLLRDKGIRTGSYELHLDEGNSGTDAAIEGGIYNEDMAVAIVDEVEKSNLVFKHWSCTGRIGLSKW</sequence>
<dbReference type="InterPro" id="IPR001509">
    <property type="entry name" value="Epimerase_deHydtase"/>
</dbReference>
<protein>
    <recommendedName>
        <fullName evidence="2">NAD-dependent epimerase/dehydratase domain-containing protein</fullName>
    </recommendedName>
</protein>